<dbReference type="Proteomes" id="UP001163823">
    <property type="component" value="Chromosome 5"/>
</dbReference>
<dbReference type="PROSITE" id="PS50891">
    <property type="entry name" value="LOB"/>
    <property type="match status" value="1"/>
</dbReference>
<protein>
    <submittedName>
        <fullName evidence="3">LOB domain protein</fullName>
    </submittedName>
</protein>
<evidence type="ECO:0000313" key="4">
    <source>
        <dbReference type="Proteomes" id="UP001163823"/>
    </source>
</evidence>
<comment type="caution">
    <text evidence="3">The sequence shown here is derived from an EMBL/GenBank/DDBJ whole genome shotgun (WGS) entry which is preliminary data.</text>
</comment>
<dbReference type="Pfam" id="PF03195">
    <property type="entry name" value="LOB"/>
    <property type="match status" value="1"/>
</dbReference>
<proteinExistence type="inferred from homology"/>
<keyword evidence="4" id="KW-1185">Reference proteome</keyword>
<sequence>MRESGKKFGATNSPCAACKLLRRKCAESCVFAPYFPADEPHKFANVHKVFGASNVNKMLQDLPVHQRGDAVSSIVYEANARIRDPVYGCVGAISTLQQQIDALQAQLALAQAEVVHHKMSQAASIILLPHAKPT</sequence>
<reference evidence="3" key="1">
    <citation type="journal article" date="2023" name="Science">
        <title>Elucidation of the pathway for biosynthesis of saponin adjuvants from the soapbark tree.</title>
        <authorList>
            <person name="Reed J."/>
            <person name="Orme A."/>
            <person name="El-Demerdash A."/>
            <person name="Owen C."/>
            <person name="Martin L.B.B."/>
            <person name="Misra R.C."/>
            <person name="Kikuchi S."/>
            <person name="Rejzek M."/>
            <person name="Martin A.C."/>
            <person name="Harkess A."/>
            <person name="Leebens-Mack J."/>
            <person name="Louveau T."/>
            <person name="Stephenson M.J."/>
            <person name="Osbourn A."/>
        </authorList>
    </citation>
    <scope>NUCLEOTIDE SEQUENCE</scope>
    <source>
        <strain evidence="3">S10</strain>
    </source>
</reference>
<dbReference type="PANTHER" id="PTHR31301">
    <property type="entry name" value="LOB DOMAIN-CONTAINING PROTEIN 4-RELATED"/>
    <property type="match status" value="1"/>
</dbReference>
<evidence type="ECO:0000313" key="3">
    <source>
        <dbReference type="EMBL" id="KAJ7969249.1"/>
    </source>
</evidence>
<comment type="similarity">
    <text evidence="1">Belongs to the LOB domain-containing protein family.</text>
</comment>
<evidence type="ECO:0000256" key="1">
    <source>
        <dbReference type="ARBA" id="ARBA00005474"/>
    </source>
</evidence>
<name>A0AAD7M3F8_QUISA</name>
<dbReference type="EMBL" id="JARAOO010000005">
    <property type="protein sequence ID" value="KAJ7969249.1"/>
    <property type="molecule type" value="Genomic_DNA"/>
</dbReference>
<dbReference type="InterPro" id="IPR004883">
    <property type="entry name" value="LOB"/>
</dbReference>
<evidence type="ECO:0000259" key="2">
    <source>
        <dbReference type="PROSITE" id="PS50891"/>
    </source>
</evidence>
<dbReference type="PANTHER" id="PTHR31301:SF58">
    <property type="entry name" value="LOB DOMAIN-CONTAINING PROTEIN 3"/>
    <property type="match status" value="1"/>
</dbReference>
<dbReference type="AlphaFoldDB" id="A0AAD7M3F8"/>
<gene>
    <name evidence="3" type="ORF">O6P43_013238</name>
</gene>
<dbReference type="KEGG" id="qsa:O6P43_013238"/>
<feature type="domain" description="LOB" evidence="2">
    <location>
        <begin position="13"/>
        <end position="114"/>
    </location>
</feature>
<accession>A0AAD7M3F8</accession>
<organism evidence="3 4">
    <name type="scientific">Quillaja saponaria</name>
    <name type="common">Soap bark tree</name>
    <dbReference type="NCBI Taxonomy" id="32244"/>
    <lineage>
        <taxon>Eukaryota</taxon>
        <taxon>Viridiplantae</taxon>
        <taxon>Streptophyta</taxon>
        <taxon>Embryophyta</taxon>
        <taxon>Tracheophyta</taxon>
        <taxon>Spermatophyta</taxon>
        <taxon>Magnoliopsida</taxon>
        <taxon>eudicotyledons</taxon>
        <taxon>Gunneridae</taxon>
        <taxon>Pentapetalae</taxon>
        <taxon>rosids</taxon>
        <taxon>fabids</taxon>
        <taxon>Fabales</taxon>
        <taxon>Quillajaceae</taxon>
        <taxon>Quillaja</taxon>
    </lineage>
</organism>